<dbReference type="AlphaFoldDB" id="A0AA95I6G4"/>
<accession>A0AA95I6G4</accession>
<dbReference type="KEGG" id="pwn:QNH46_20405"/>
<feature type="transmembrane region" description="Helical" evidence="1">
    <location>
        <begin position="57"/>
        <end position="76"/>
    </location>
</feature>
<feature type="transmembrane region" description="Helical" evidence="1">
    <location>
        <begin position="82"/>
        <end position="102"/>
    </location>
</feature>
<dbReference type="RefSeq" id="WP_283925787.1">
    <property type="nucleotide sequence ID" value="NZ_CP126084.1"/>
</dbReference>
<evidence type="ECO:0000313" key="3">
    <source>
        <dbReference type="Proteomes" id="UP001177943"/>
    </source>
</evidence>
<dbReference type="Proteomes" id="UP001177943">
    <property type="component" value="Chromosome"/>
</dbReference>
<gene>
    <name evidence="2" type="ORF">QNH46_20405</name>
</gene>
<keyword evidence="1" id="KW-0812">Transmembrane</keyword>
<dbReference type="EMBL" id="CP126084">
    <property type="protein sequence ID" value="WHX48409.1"/>
    <property type="molecule type" value="Genomic_DNA"/>
</dbReference>
<evidence type="ECO:0000256" key="1">
    <source>
        <dbReference type="SAM" id="Phobius"/>
    </source>
</evidence>
<reference evidence="2" key="1">
    <citation type="submission" date="2023-05" db="EMBL/GenBank/DDBJ databases">
        <title>Comparative genomics of Bacillaceae isolates and their secondary metabolite potential.</title>
        <authorList>
            <person name="Song L."/>
            <person name="Nielsen L.J."/>
            <person name="Mohite O."/>
            <person name="Xu X."/>
            <person name="Weber T."/>
            <person name="Kovacs A.T."/>
        </authorList>
    </citation>
    <scope>NUCLEOTIDE SEQUENCE</scope>
    <source>
        <strain evidence="2">B2_4</strain>
    </source>
</reference>
<keyword evidence="1" id="KW-0472">Membrane</keyword>
<keyword evidence="1" id="KW-1133">Transmembrane helix</keyword>
<dbReference type="InterPro" id="IPR035238">
    <property type="entry name" value="DUF5345"/>
</dbReference>
<protein>
    <submittedName>
        <fullName evidence="2">DUF5345 family protein</fullName>
    </submittedName>
</protein>
<proteinExistence type="predicted"/>
<dbReference type="Pfam" id="PF17280">
    <property type="entry name" value="DUF5345"/>
    <property type="match status" value="1"/>
</dbReference>
<organism evidence="2 3">
    <name type="scientific">Paenibacillus woosongensis</name>
    <dbReference type="NCBI Taxonomy" id="307580"/>
    <lineage>
        <taxon>Bacteria</taxon>
        <taxon>Bacillati</taxon>
        <taxon>Bacillota</taxon>
        <taxon>Bacilli</taxon>
        <taxon>Bacillales</taxon>
        <taxon>Paenibacillaceae</taxon>
        <taxon>Paenibacillus</taxon>
    </lineage>
</organism>
<sequence>MNHNGQDREFEDELIHELLKDLQTLDRVVPEKHGPSAESWELVVKERWRMLARMRRWEVLLFCIVALLMVSGGFLFALSTPVIYGLLQGLGVIAAVVVALALRPVGRGRTE</sequence>
<evidence type="ECO:0000313" key="2">
    <source>
        <dbReference type="EMBL" id="WHX48409.1"/>
    </source>
</evidence>
<name>A0AA95I6G4_9BACL</name>